<dbReference type="PANTHER" id="PTHR47723">
    <property type="entry name" value="OS05G0353850 PROTEIN"/>
    <property type="match status" value="1"/>
</dbReference>
<evidence type="ECO:0000313" key="2">
    <source>
        <dbReference type="EMBL" id="KAK5770251.1"/>
    </source>
</evidence>
<dbReference type="CDD" id="cd06222">
    <property type="entry name" value="RNase_H_like"/>
    <property type="match status" value="1"/>
</dbReference>
<feature type="domain" description="RNase H type-1" evidence="1">
    <location>
        <begin position="9"/>
        <end position="113"/>
    </location>
</feature>
<sequence>MDGVAYNDGLVRNHDGYCRVGFTRNIWICSIVEADIWGAYDGLLLAWELSSSRVILEMDSSDVVTMLKRLLDASSNSATVRDVGRLLRRSWEVQIVHAYGEGNQAPDALANYAFKCPLIIFDLAILYSPYYNKISKYKDNVNTMSSLDNLNLKIQGEMFSLG</sequence>
<dbReference type="Pfam" id="PF13456">
    <property type="entry name" value="RVT_3"/>
    <property type="match status" value="1"/>
</dbReference>
<dbReference type="InterPro" id="IPR012337">
    <property type="entry name" value="RNaseH-like_sf"/>
</dbReference>
<gene>
    <name evidence="2" type="ORF">PVK06_046401</name>
</gene>
<evidence type="ECO:0000259" key="1">
    <source>
        <dbReference type="Pfam" id="PF13456"/>
    </source>
</evidence>
<dbReference type="InterPro" id="IPR002156">
    <property type="entry name" value="RNaseH_domain"/>
</dbReference>
<protein>
    <recommendedName>
        <fullName evidence="1">RNase H type-1 domain-containing protein</fullName>
    </recommendedName>
</protein>
<reference evidence="2 3" key="1">
    <citation type="submission" date="2023-03" db="EMBL/GenBank/DDBJ databases">
        <title>WGS of Gossypium arboreum.</title>
        <authorList>
            <person name="Yu D."/>
        </authorList>
    </citation>
    <scope>NUCLEOTIDE SEQUENCE [LARGE SCALE GENOMIC DNA]</scope>
    <source>
        <tissue evidence="2">Leaf</tissue>
    </source>
</reference>
<dbReference type="Gene3D" id="3.30.420.10">
    <property type="entry name" value="Ribonuclease H-like superfamily/Ribonuclease H"/>
    <property type="match status" value="1"/>
</dbReference>
<dbReference type="InterPro" id="IPR036397">
    <property type="entry name" value="RNaseH_sf"/>
</dbReference>
<dbReference type="InterPro" id="IPR044730">
    <property type="entry name" value="RNase_H-like_dom_plant"/>
</dbReference>
<proteinExistence type="predicted"/>
<dbReference type="Proteomes" id="UP001358586">
    <property type="component" value="Chromosome 13"/>
</dbReference>
<name>A0ABR0MAE0_GOSAR</name>
<dbReference type="EMBL" id="JARKNE010000013">
    <property type="protein sequence ID" value="KAK5770251.1"/>
    <property type="molecule type" value="Genomic_DNA"/>
</dbReference>
<keyword evidence="3" id="KW-1185">Reference proteome</keyword>
<dbReference type="InterPro" id="IPR053151">
    <property type="entry name" value="RNase_H-like"/>
</dbReference>
<evidence type="ECO:0000313" key="3">
    <source>
        <dbReference type="Proteomes" id="UP001358586"/>
    </source>
</evidence>
<dbReference type="SUPFAM" id="SSF53098">
    <property type="entry name" value="Ribonuclease H-like"/>
    <property type="match status" value="1"/>
</dbReference>
<accession>A0ABR0MAE0</accession>
<organism evidence="2 3">
    <name type="scientific">Gossypium arboreum</name>
    <name type="common">Tree cotton</name>
    <name type="synonym">Gossypium nanking</name>
    <dbReference type="NCBI Taxonomy" id="29729"/>
    <lineage>
        <taxon>Eukaryota</taxon>
        <taxon>Viridiplantae</taxon>
        <taxon>Streptophyta</taxon>
        <taxon>Embryophyta</taxon>
        <taxon>Tracheophyta</taxon>
        <taxon>Spermatophyta</taxon>
        <taxon>Magnoliopsida</taxon>
        <taxon>eudicotyledons</taxon>
        <taxon>Gunneridae</taxon>
        <taxon>Pentapetalae</taxon>
        <taxon>rosids</taxon>
        <taxon>malvids</taxon>
        <taxon>Malvales</taxon>
        <taxon>Malvaceae</taxon>
        <taxon>Malvoideae</taxon>
        <taxon>Gossypium</taxon>
    </lineage>
</organism>
<comment type="caution">
    <text evidence="2">The sequence shown here is derived from an EMBL/GenBank/DDBJ whole genome shotgun (WGS) entry which is preliminary data.</text>
</comment>
<dbReference type="PANTHER" id="PTHR47723:SF13">
    <property type="entry name" value="PUTATIVE-RELATED"/>
    <property type="match status" value="1"/>
</dbReference>